<dbReference type="Pfam" id="PF14249">
    <property type="entry name" value="Tocopherol_cycl"/>
    <property type="match status" value="1"/>
</dbReference>
<dbReference type="EMBL" id="FUXZ01000009">
    <property type="protein sequence ID" value="SKA68359.1"/>
    <property type="molecule type" value="Genomic_DNA"/>
</dbReference>
<gene>
    <name evidence="1" type="ORF">SAMN02745111_01572</name>
</gene>
<accession>A0A1T4VTW5</accession>
<sequence>MFSKSDISRDEFQLLNGQSRCGYDWWWHSFTAYNEKTGEAKPFFIEFFTCNPALGQKEPVLGQSYENMKRGRKPSYLMVKAGCWGEGKAQLHRFFGWKNVSIKKRAPFSISAEDCFASEKRLKGSISISKEEAEKHPEWMCDAGEISWNLKVKKVIPYNVGYGAGKLFRTLQLFEMFWHAEGMKTLYKGYIYYNGEKYIVRPETCYGYADKNWGKDFTSPWVWLSSNNLTSMNTGKKLKNSVFDIGGGRPKVGPVALKGKLLSAFFYEGKCFEFNFSKFWTFTRTKFDCRETDTKIVWHVEQKTWCNKMVTDITCEKKDMLFVNYEAPNGLKKHNRLWNGGNGKGIISLYRHGRLIDKIKCENVGCEYGEYDD</sequence>
<dbReference type="RefSeq" id="WP_078766432.1">
    <property type="nucleotide sequence ID" value="NZ_FUXZ01000009.1"/>
</dbReference>
<dbReference type="InterPro" id="IPR025893">
    <property type="entry name" value="Tocopherol_cyclase"/>
</dbReference>
<dbReference type="GO" id="GO:0009976">
    <property type="term" value="F:tocopherol cyclase activity"/>
    <property type="evidence" value="ECO:0007669"/>
    <property type="project" value="InterPro"/>
</dbReference>
<proteinExistence type="predicted"/>
<dbReference type="STRING" id="39495.SAMN02745111_01572"/>
<keyword evidence="2" id="KW-1185">Reference proteome</keyword>
<reference evidence="1 2" key="1">
    <citation type="submission" date="2017-02" db="EMBL/GenBank/DDBJ databases">
        <authorList>
            <person name="Peterson S.W."/>
        </authorList>
    </citation>
    <scope>NUCLEOTIDE SEQUENCE [LARGE SCALE GENOMIC DNA]</scope>
    <source>
        <strain evidence="1 2">ATCC 35992</strain>
    </source>
</reference>
<dbReference type="OrthoDB" id="9772627at2"/>
<evidence type="ECO:0000313" key="1">
    <source>
        <dbReference type="EMBL" id="SKA68359.1"/>
    </source>
</evidence>
<name>A0A1T4VTW5_9FIRM</name>
<organism evidence="1 2">
    <name type="scientific">Eubacterium uniforme</name>
    <dbReference type="NCBI Taxonomy" id="39495"/>
    <lineage>
        <taxon>Bacteria</taxon>
        <taxon>Bacillati</taxon>
        <taxon>Bacillota</taxon>
        <taxon>Clostridia</taxon>
        <taxon>Eubacteriales</taxon>
        <taxon>Eubacteriaceae</taxon>
        <taxon>Eubacterium</taxon>
    </lineage>
</organism>
<protein>
    <submittedName>
        <fullName evidence="1">Tocopherol cyclase</fullName>
    </submittedName>
</protein>
<evidence type="ECO:0000313" key="2">
    <source>
        <dbReference type="Proteomes" id="UP000190814"/>
    </source>
</evidence>
<dbReference type="SUPFAM" id="SSF159245">
    <property type="entry name" value="AttH-like"/>
    <property type="match status" value="1"/>
</dbReference>
<dbReference type="Proteomes" id="UP000190814">
    <property type="component" value="Unassembled WGS sequence"/>
</dbReference>
<dbReference type="AlphaFoldDB" id="A0A1T4VTW5"/>